<feature type="domain" description="HTH iclR-type" evidence="4">
    <location>
        <begin position="6"/>
        <end position="67"/>
    </location>
</feature>
<evidence type="ECO:0000259" key="5">
    <source>
        <dbReference type="PROSITE" id="PS51078"/>
    </source>
</evidence>
<dbReference type="Gene3D" id="3.30.450.40">
    <property type="match status" value="1"/>
</dbReference>
<dbReference type="SUPFAM" id="SSF46785">
    <property type="entry name" value="Winged helix' DNA-binding domain"/>
    <property type="match status" value="1"/>
</dbReference>
<dbReference type="InterPro" id="IPR011991">
    <property type="entry name" value="ArsR-like_HTH"/>
</dbReference>
<dbReference type="PROSITE" id="PS51078">
    <property type="entry name" value="ICLR_ED"/>
    <property type="match status" value="1"/>
</dbReference>
<keyword evidence="7" id="KW-1185">Reference proteome</keyword>
<evidence type="ECO:0000259" key="4">
    <source>
        <dbReference type="PROSITE" id="PS51077"/>
    </source>
</evidence>
<feature type="domain" description="IclR-ED" evidence="5">
    <location>
        <begin position="68"/>
        <end position="254"/>
    </location>
</feature>
<dbReference type="SMART" id="SM00346">
    <property type="entry name" value="HTH_ICLR"/>
    <property type="match status" value="1"/>
</dbReference>
<dbReference type="InterPro" id="IPR005471">
    <property type="entry name" value="Tscrpt_reg_IclR_N"/>
</dbReference>
<dbReference type="Pfam" id="PF09339">
    <property type="entry name" value="HTH_IclR"/>
    <property type="match status" value="1"/>
</dbReference>
<dbReference type="CDD" id="cd00090">
    <property type="entry name" value="HTH_ARSR"/>
    <property type="match status" value="1"/>
</dbReference>
<evidence type="ECO:0000256" key="3">
    <source>
        <dbReference type="ARBA" id="ARBA00023163"/>
    </source>
</evidence>
<evidence type="ECO:0000313" key="6">
    <source>
        <dbReference type="EMBL" id="MEQ2455848.1"/>
    </source>
</evidence>
<proteinExistence type="predicted"/>
<comment type="caution">
    <text evidence="6">The sequence shown here is derived from an EMBL/GenBank/DDBJ whole genome shotgun (WGS) entry which is preliminary data.</text>
</comment>
<dbReference type="RefSeq" id="WP_349139448.1">
    <property type="nucleotide sequence ID" value="NZ_JBBMFT010000002.1"/>
</dbReference>
<reference evidence="6 7" key="1">
    <citation type="submission" date="2024-03" db="EMBL/GenBank/DDBJ databases">
        <title>Human intestinal bacterial collection.</title>
        <authorList>
            <person name="Pauvert C."/>
            <person name="Hitch T.C.A."/>
            <person name="Clavel T."/>
        </authorList>
    </citation>
    <scope>NUCLEOTIDE SEQUENCE [LARGE SCALE GENOMIC DNA]</scope>
    <source>
        <strain evidence="6 7">CLA-AP-H34</strain>
    </source>
</reference>
<protein>
    <submittedName>
        <fullName evidence="6">IclR family transcriptional regulator</fullName>
    </submittedName>
</protein>
<dbReference type="InterPro" id="IPR050707">
    <property type="entry name" value="HTH_MetabolicPath_Reg"/>
</dbReference>
<dbReference type="Proteomes" id="UP001440599">
    <property type="component" value="Unassembled WGS sequence"/>
</dbReference>
<dbReference type="PANTHER" id="PTHR30136">
    <property type="entry name" value="HELIX-TURN-HELIX TRANSCRIPTIONAL REGULATOR, ICLR FAMILY"/>
    <property type="match status" value="1"/>
</dbReference>
<dbReference type="PROSITE" id="PS51077">
    <property type="entry name" value="HTH_ICLR"/>
    <property type="match status" value="1"/>
</dbReference>
<dbReference type="InterPro" id="IPR029016">
    <property type="entry name" value="GAF-like_dom_sf"/>
</dbReference>
<evidence type="ECO:0000313" key="7">
    <source>
        <dbReference type="Proteomes" id="UP001440599"/>
    </source>
</evidence>
<name>A0ABV1EMM5_9FIRM</name>
<dbReference type="InterPro" id="IPR036388">
    <property type="entry name" value="WH-like_DNA-bd_sf"/>
</dbReference>
<accession>A0ABV1EMM5</accession>
<sequence>MESGHPNAIEKAILILNQFASGPNTYTAKELAEQLDLSKPTVHRILNTLEQADYIQRMPDGTYGVGYKAYHLGMNYANSTDLFLEIRREIDHLARLTGEQVGYAVRKGKDVVSLYESQLQDSRIRYLTGAIYPVNSGCYGKTLMAYAAPPEELPALVRSLKLEPVSPGAILDPEQLLAEYQSIRAHGYAESENEFLDGTLGLGVPVFNPDRTIHGCIALGALKSQSFLAKKDACLQELKRGAWRLEQVLVCFSN</sequence>
<dbReference type="EMBL" id="JBBMFT010000002">
    <property type="protein sequence ID" value="MEQ2455848.1"/>
    <property type="molecule type" value="Genomic_DNA"/>
</dbReference>
<keyword evidence="2" id="KW-0238">DNA-binding</keyword>
<organism evidence="6 7">
    <name type="scientific">Flavonifractor hominis</name>
    <dbReference type="NCBI Taxonomy" id="3133178"/>
    <lineage>
        <taxon>Bacteria</taxon>
        <taxon>Bacillati</taxon>
        <taxon>Bacillota</taxon>
        <taxon>Clostridia</taxon>
        <taxon>Eubacteriales</taxon>
        <taxon>Oscillospiraceae</taxon>
        <taxon>Flavonifractor</taxon>
    </lineage>
</organism>
<evidence type="ECO:0000256" key="1">
    <source>
        <dbReference type="ARBA" id="ARBA00023015"/>
    </source>
</evidence>
<keyword evidence="1" id="KW-0805">Transcription regulation</keyword>
<keyword evidence="3" id="KW-0804">Transcription</keyword>
<dbReference type="InterPro" id="IPR014757">
    <property type="entry name" value="Tscrpt_reg_IclR_C"/>
</dbReference>
<dbReference type="Pfam" id="PF01614">
    <property type="entry name" value="IclR_C"/>
    <property type="match status" value="1"/>
</dbReference>
<dbReference type="InterPro" id="IPR036390">
    <property type="entry name" value="WH_DNA-bd_sf"/>
</dbReference>
<gene>
    <name evidence="6" type="ORF">WMO45_04880</name>
</gene>
<dbReference type="PANTHER" id="PTHR30136:SF24">
    <property type="entry name" value="HTH-TYPE TRANSCRIPTIONAL REPRESSOR ALLR"/>
    <property type="match status" value="1"/>
</dbReference>
<evidence type="ECO:0000256" key="2">
    <source>
        <dbReference type="ARBA" id="ARBA00023125"/>
    </source>
</evidence>
<dbReference type="SUPFAM" id="SSF55781">
    <property type="entry name" value="GAF domain-like"/>
    <property type="match status" value="1"/>
</dbReference>
<dbReference type="Gene3D" id="1.10.10.10">
    <property type="entry name" value="Winged helix-like DNA-binding domain superfamily/Winged helix DNA-binding domain"/>
    <property type="match status" value="1"/>
</dbReference>